<dbReference type="EMBL" id="JAAMPC010000005">
    <property type="protein sequence ID" value="KAG2310278.1"/>
    <property type="molecule type" value="Genomic_DNA"/>
</dbReference>
<sequence>MSSSPPVISPEGIPRVLIPDEVFQRGALQHKDFVVGRFFGKTPAFKTIQNVLNYLWGKGNRLEIHLIKSSRSMIVRIPSDYIREKVLKKRIWYVDTAMFHVAQWSDGEVADTSSLESIPIWAHLIGVPFDLMTNEGLGWIADAIGDPKEMDDWTKNLSSLSVAHVKVEADATKPFPTVLELVRQSGATFRVEVEYPWLPPTCSHCKELGHIIKDCLKITRQWVPVNKSSAILETHIKEPNLNQLLTTFCPGWSYISNHNTDEDGRNRQSLTCKVTLQTGQFFYFSAVYASNHREERLDLWKGLLEVQQTYYLEDQSWLIGGDLNQIIHHAEHSSPSVNHLTMDMVELRDFFLDLGIEDLRYQGNSHTWTNKRPENPVTKKLDRAMVNSHWIRNFPNSIAFFLPHEFSDHSPCVVNLVCPLPSSGTKPFKFFNHLTSHPDFLSSTEVAWTLAGSTASDLASLGFKLKNIKRPLKSLHKESFSDIQKRVCETNSLLKMVQVQAMANPSTILFTEERDLQEKYHFLRGIEESFFHQKSRVNWLRLGDHNTPFYQSVAAARASQNSIRSITLSDGSIISDPDIISAVAISHFQSILAPTVLPNITASYQWLQELHSLSCSDHHRQLMSTVPTCAEIANGDINAGASAKVSWESCCHSKEEGGLGLRNLESWNMACVLKMIWLLFFLRDSIWSSWFRDEILDGNTEMFWRNNRLHNARFSSADALIAQIKLTVKNRISSLRIDRPKFSSALLQLWFSS</sequence>
<evidence type="ECO:0000313" key="3">
    <source>
        <dbReference type="Proteomes" id="UP000886595"/>
    </source>
</evidence>
<gene>
    <name evidence="2" type="ORF">Bca52824_021835</name>
</gene>
<evidence type="ECO:0000259" key="1">
    <source>
        <dbReference type="Pfam" id="PF14111"/>
    </source>
</evidence>
<dbReference type="PANTHER" id="PTHR31286">
    <property type="entry name" value="GLYCINE-RICH CELL WALL STRUCTURAL PROTEIN 1.8-LIKE"/>
    <property type="match status" value="1"/>
</dbReference>
<dbReference type="InterPro" id="IPR036691">
    <property type="entry name" value="Endo/exonu/phosph_ase_sf"/>
</dbReference>
<dbReference type="InterPro" id="IPR040256">
    <property type="entry name" value="At4g02000-like"/>
</dbReference>
<dbReference type="Proteomes" id="UP000886595">
    <property type="component" value="Unassembled WGS sequence"/>
</dbReference>
<reference evidence="2 3" key="1">
    <citation type="submission" date="2020-02" db="EMBL/GenBank/DDBJ databases">
        <authorList>
            <person name="Ma Q."/>
            <person name="Huang Y."/>
            <person name="Song X."/>
            <person name="Pei D."/>
        </authorList>
    </citation>
    <scope>NUCLEOTIDE SEQUENCE [LARGE SCALE GENOMIC DNA]</scope>
    <source>
        <strain evidence="2">Sxm20200214</strain>
        <tissue evidence="2">Leaf</tissue>
    </source>
</reference>
<feature type="domain" description="DUF4283" evidence="1">
    <location>
        <begin position="28"/>
        <end position="108"/>
    </location>
</feature>
<organism evidence="2 3">
    <name type="scientific">Brassica carinata</name>
    <name type="common">Ethiopian mustard</name>
    <name type="synonym">Abyssinian cabbage</name>
    <dbReference type="NCBI Taxonomy" id="52824"/>
    <lineage>
        <taxon>Eukaryota</taxon>
        <taxon>Viridiplantae</taxon>
        <taxon>Streptophyta</taxon>
        <taxon>Embryophyta</taxon>
        <taxon>Tracheophyta</taxon>
        <taxon>Spermatophyta</taxon>
        <taxon>Magnoliopsida</taxon>
        <taxon>eudicotyledons</taxon>
        <taxon>Gunneridae</taxon>
        <taxon>Pentapetalae</taxon>
        <taxon>rosids</taxon>
        <taxon>malvids</taxon>
        <taxon>Brassicales</taxon>
        <taxon>Brassicaceae</taxon>
        <taxon>Brassiceae</taxon>
        <taxon>Brassica</taxon>
    </lineage>
</organism>
<dbReference type="OrthoDB" id="691688at2759"/>
<dbReference type="Pfam" id="PF14111">
    <property type="entry name" value="DUF4283"/>
    <property type="match status" value="1"/>
</dbReference>
<dbReference type="AlphaFoldDB" id="A0A8X7VF15"/>
<dbReference type="SUPFAM" id="SSF56219">
    <property type="entry name" value="DNase I-like"/>
    <property type="match status" value="1"/>
</dbReference>
<proteinExistence type="predicted"/>
<dbReference type="InterPro" id="IPR025558">
    <property type="entry name" value="DUF4283"/>
</dbReference>
<accession>A0A8X7VF15</accession>
<comment type="caution">
    <text evidence="2">The sequence shown here is derived from an EMBL/GenBank/DDBJ whole genome shotgun (WGS) entry which is preliminary data.</text>
</comment>
<keyword evidence="3" id="KW-1185">Reference proteome</keyword>
<dbReference type="Gene3D" id="3.60.10.10">
    <property type="entry name" value="Endonuclease/exonuclease/phosphatase"/>
    <property type="match status" value="1"/>
</dbReference>
<name>A0A8X7VF15_BRACI</name>
<evidence type="ECO:0000313" key="2">
    <source>
        <dbReference type="EMBL" id="KAG2310278.1"/>
    </source>
</evidence>
<protein>
    <recommendedName>
        <fullName evidence="1">DUF4283 domain-containing protein</fullName>
    </recommendedName>
</protein>
<dbReference type="PANTHER" id="PTHR31286:SF90">
    <property type="entry name" value="DUF4283 DOMAIN-CONTAINING PROTEIN"/>
    <property type="match status" value="1"/>
</dbReference>